<accession>A0AAV5CCT9</accession>
<protein>
    <submittedName>
        <fullName evidence="1">Uncharacterized protein</fullName>
    </submittedName>
</protein>
<evidence type="ECO:0000313" key="2">
    <source>
        <dbReference type="Proteomes" id="UP001054889"/>
    </source>
</evidence>
<name>A0AAV5CCT9_ELECO</name>
<reference evidence="1" key="2">
    <citation type="submission" date="2021-12" db="EMBL/GenBank/DDBJ databases">
        <title>Resequencing data analysis of finger millet.</title>
        <authorList>
            <person name="Hatakeyama M."/>
            <person name="Aluri S."/>
            <person name="Balachadran M.T."/>
            <person name="Sivarajan S.R."/>
            <person name="Poveda L."/>
            <person name="Shimizu-Inatsugi R."/>
            <person name="Schlapbach R."/>
            <person name="Sreeman S.M."/>
            <person name="Shimizu K.K."/>
        </authorList>
    </citation>
    <scope>NUCLEOTIDE SEQUENCE</scope>
</reference>
<dbReference type="EMBL" id="BQKI01000006">
    <property type="protein sequence ID" value="GJM95937.1"/>
    <property type="molecule type" value="Genomic_DNA"/>
</dbReference>
<keyword evidence="2" id="KW-1185">Reference proteome</keyword>
<gene>
    <name evidence="1" type="primary">ga12733</name>
    <name evidence="1" type="ORF">PR202_ga12733</name>
</gene>
<proteinExistence type="predicted"/>
<organism evidence="1 2">
    <name type="scientific">Eleusine coracana subsp. coracana</name>
    <dbReference type="NCBI Taxonomy" id="191504"/>
    <lineage>
        <taxon>Eukaryota</taxon>
        <taxon>Viridiplantae</taxon>
        <taxon>Streptophyta</taxon>
        <taxon>Embryophyta</taxon>
        <taxon>Tracheophyta</taxon>
        <taxon>Spermatophyta</taxon>
        <taxon>Magnoliopsida</taxon>
        <taxon>Liliopsida</taxon>
        <taxon>Poales</taxon>
        <taxon>Poaceae</taxon>
        <taxon>PACMAD clade</taxon>
        <taxon>Chloridoideae</taxon>
        <taxon>Cynodonteae</taxon>
        <taxon>Eleusininae</taxon>
        <taxon>Eleusine</taxon>
    </lineage>
</organism>
<dbReference type="AlphaFoldDB" id="A0AAV5CCT9"/>
<reference evidence="1" key="1">
    <citation type="journal article" date="2018" name="DNA Res.">
        <title>Multiple hybrid de novo genome assembly of finger millet, an orphan allotetraploid crop.</title>
        <authorList>
            <person name="Hatakeyama M."/>
            <person name="Aluri S."/>
            <person name="Balachadran M.T."/>
            <person name="Sivarajan S.R."/>
            <person name="Patrignani A."/>
            <person name="Gruter S."/>
            <person name="Poveda L."/>
            <person name="Shimizu-Inatsugi R."/>
            <person name="Baeten J."/>
            <person name="Francoijs K.J."/>
            <person name="Nataraja K.N."/>
            <person name="Reddy Y.A.N."/>
            <person name="Phadnis S."/>
            <person name="Ravikumar R.L."/>
            <person name="Schlapbach R."/>
            <person name="Sreeman S.M."/>
            <person name="Shimizu K.K."/>
        </authorList>
    </citation>
    <scope>NUCLEOTIDE SEQUENCE</scope>
</reference>
<comment type="caution">
    <text evidence="1">The sequence shown here is derived from an EMBL/GenBank/DDBJ whole genome shotgun (WGS) entry which is preliminary data.</text>
</comment>
<sequence length="84" mass="9175">MSMSNFVASRSLSSLFEFLPPPIVAPSGEPLAIADLASVFPWPRRPRPCARLAEPRPEARSVNTAAPPRVCQEELTSSLELELD</sequence>
<evidence type="ECO:0000313" key="1">
    <source>
        <dbReference type="EMBL" id="GJM95937.1"/>
    </source>
</evidence>
<dbReference type="Proteomes" id="UP001054889">
    <property type="component" value="Unassembled WGS sequence"/>
</dbReference>